<evidence type="ECO:0000259" key="4">
    <source>
        <dbReference type="SMART" id="SM00560"/>
    </source>
</evidence>
<evidence type="ECO:0000256" key="1">
    <source>
        <dbReference type="ARBA" id="ARBA00022729"/>
    </source>
</evidence>
<dbReference type="InterPro" id="IPR042837">
    <property type="entry name" value="PTX3"/>
</dbReference>
<dbReference type="RefSeq" id="WP_203775834.1">
    <property type="nucleotide sequence ID" value="NZ_BAAABO010000064.1"/>
</dbReference>
<evidence type="ECO:0000313" key="5">
    <source>
        <dbReference type="EMBL" id="GID79539.1"/>
    </source>
</evidence>
<comment type="caution">
    <text evidence="5">The sequence shown here is derived from an EMBL/GenBank/DDBJ whole genome shotgun (WGS) entry which is preliminary data.</text>
</comment>
<dbReference type="Pfam" id="PF13385">
    <property type="entry name" value="Laminin_G_3"/>
    <property type="match status" value="2"/>
</dbReference>
<sequence length="1194" mass="125943">MATGERRRRARGIGLVAGLAALLAGYAVIPGNATAPAPAPAMTPVAEESPLRPTESEAAAYAKQIGQRVEVGSLRGERRTVYADPDGTFTSIEHTQTVRVKHEGAWQPVDATLAPTADGAITPKAVTFGLRLSGGGDGPLLTAERAGRSMALSWPGALPAPAVEGDHATYAEVLPGVDLVVTVTPESFSHVLVIKTAEAAADPRLDEIEFGLKTTGVTVRENAGGDLTVADAGTGGPIFEAPQPTMWDSAEPAAAARSAVPQATAETPADTSTETPIDVEVDKDSVTLVPDPEMLADPATTFPVYLDPVYSTAKRTAYTMVASGYPSEEYWSFDGKADEGLGECPVSSGTCNGAGVKRLFFTVPTSAYLGSTILDAKFAITMVHTYNDEERGVSLYRASAGISTATNWSNQPATPELLAAVSPVNKQSSCSTGNQNVRFNAMGVVDDIRANSLKSVTFGLRASTESDHVGWKRFCGNGQLEVKYNHQPSVPSTSTMSSAPGGVCATTTVPVISAFPVLTVYVRDVDHASTHVENVRARIWLTWTTSTGTTGSKTYTTGWKAGDGKTPFRVTVSPGDVPQNTTIAWQAQGGDENGSWSNYSLPLCRFKIDRTAPPEPDIDSPEYLPLDAADNNSADAGACVEDNLDRGHVGKYTTFTFDVPGTDAVRYTYGIDEDPKYPLTPASAGGPVTVKGWTPEDAGLHFVKVRAYDAANNPSAVAECYFGVPNRRAAGEWNLSEDAGSATVADAREQNPMTVNPGVTLAVPGPGCLHVSPCERDRAASFTGRPDSYLATNSSALVDTEQSFAASAWVKLTDDTKNAVAVSQDGTGPFGFTLGYNAGSKKWTFLLPVTDVRNIGAFGVVSSVTAVKDEWTHLAGVYDAYKGVVQLYVNGVPQGTSANARRSAFTSWGAVQIGRSLNWGEYANYWTGSIAEVELYDRMLSGVELAAMIKRRPARLAYWQLTTQTDGKSGEYDKNAGRELLLEGGASLRYVDLQTAPWDVELPLIGAGEMILDGADDRARTAGPVVPTASSFSVSAYVRLAGPECAGGQTVLSQAGTRNSAFRIRCTPNDTWEVVVPNADAAPTASLTVTPRGDDEGPGSAPTSEIGGQHIAIVYDAHTRELKLYVAGEPVASETVAPDALFTASGGLQVGRALINGQYGEYFAGVVDDVRVYGGVLDDTTVQLLAQSEEQPQL</sequence>
<dbReference type="SUPFAM" id="SSF49899">
    <property type="entry name" value="Concanavalin A-like lectins/glucanases"/>
    <property type="match status" value="2"/>
</dbReference>
<gene>
    <name evidence="5" type="ORF">Ade02nite_81800</name>
</gene>
<dbReference type="InterPro" id="IPR006558">
    <property type="entry name" value="LamG-like"/>
</dbReference>
<reference evidence="5 6" key="1">
    <citation type="submission" date="2021-01" db="EMBL/GenBank/DDBJ databases">
        <title>Whole genome shotgun sequence of Actinoplanes deccanensis NBRC 13994.</title>
        <authorList>
            <person name="Komaki H."/>
            <person name="Tamura T."/>
        </authorList>
    </citation>
    <scope>NUCLEOTIDE SEQUENCE [LARGE SCALE GENOMIC DNA]</scope>
    <source>
        <strain evidence="5 6">NBRC 13994</strain>
    </source>
</reference>
<dbReference type="EMBL" id="BOMI01000173">
    <property type="protein sequence ID" value="GID79539.1"/>
    <property type="molecule type" value="Genomic_DNA"/>
</dbReference>
<dbReference type="InterPro" id="IPR013320">
    <property type="entry name" value="ConA-like_dom_sf"/>
</dbReference>
<accession>A0ABQ3YHP9</accession>
<evidence type="ECO:0000256" key="2">
    <source>
        <dbReference type="ARBA" id="ARBA00023157"/>
    </source>
</evidence>
<keyword evidence="2" id="KW-1015">Disulfide bond</keyword>
<evidence type="ECO:0000256" key="3">
    <source>
        <dbReference type="SAM" id="MobiDB-lite"/>
    </source>
</evidence>
<dbReference type="PANTHER" id="PTHR46943">
    <property type="entry name" value="PENTRAXIN-RELATED PROTEIN PTX3"/>
    <property type="match status" value="1"/>
</dbReference>
<dbReference type="NCBIfam" id="NF033679">
    <property type="entry name" value="DNRLRE_dom"/>
    <property type="match status" value="1"/>
</dbReference>
<keyword evidence="1" id="KW-0732">Signal</keyword>
<feature type="region of interest" description="Disordered" evidence="3">
    <location>
        <begin position="1083"/>
        <end position="1105"/>
    </location>
</feature>
<proteinExistence type="predicted"/>
<dbReference type="Gene3D" id="2.60.120.200">
    <property type="match status" value="2"/>
</dbReference>
<dbReference type="PANTHER" id="PTHR46943:SF1">
    <property type="entry name" value="PENTRAXIN-RELATED PROTEIN PTX3"/>
    <property type="match status" value="1"/>
</dbReference>
<protein>
    <recommendedName>
        <fullName evidence="4">LamG-like jellyroll fold domain-containing protein</fullName>
    </recommendedName>
</protein>
<feature type="region of interest" description="Disordered" evidence="3">
    <location>
        <begin position="252"/>
        <end position="273"/>
    </location>
</feature>
<feature type="domain" description="LamG-like jellyroll fold" evidence="4">
    <location>
        <begin position="1030"/>
        <end position="1180"/>
    </location>
</feature>
<dbReference type="Proteomes" id="UP000609879">
    <property type="component" value="Unassembled WGS sequence"/>
</dbReference>
<dbReference type="SMART" id="SM00560">
    <property type="entry name" value="LamGL"/>
    <property type="match status" value="2"/>
</dbReference>
<organism evidence="5 6">
    <name type="scientific">Paractinoplanes deccanensis</name>
    <dbReference type="NCBI Taxonomy" id="113561"/>
    <lineage>
        <taxon>Bacteria</taxon>
        <taxon>Bacillati</taxon>
        <taxon>Actinomycetota</taxon>
        <taxon>Actinomycetes</taxon>
        <taxon>Micromonosporales</taxon>
        <taxon>Micromonosporaceae</taxon>
        <taxon>Paractinoplanes</taxon>
    </lineage>
</organism>
<keyword evidence="6" id="KW-1185">Reference proteome</keyword>
<evidence type="ECO:0000313" key="6">
    <source>
        <dbReference type="Proteomes" id="UP000609879"/>
    </source>
</evidence>
<feature type="compositionally biased region" description="Low complexity" evidence="3">
    <location>
        <begin position="252"/>
        <end position="265"/>
    </location>
</feature>
<feature type="domain" description="LamG-like jellyroll fold" evidence="4">
    <location>
        <begin position="802"/>
        <end position="943"/>
    </location>
</feature>
<name>A0ABQ3YHP9_9ACTN</name>